<gene>
    <name evidence="7" type="primary">nfrA</name>
    <name evidence="7" type="ORF">NCTC10717_01919</name>
</gene>
<dbReference type="PANTHER" id="PTHR43425:SF3">
    <property type="entry name" value="NADPH-DEPENDENT OXIDOREDUCTASE"/>
    <property type="match status" value="1"/>
</dbReference>
<comment type="similarity">
    <text evidence="1 5">Belongs to the flavin oxidoreductase frp family.</text>
</comment>
<dbReference type="NCBIfam" id="NF008033">
    <property type="entry name" value="PRK10765.1"/>
    <property type="match status" value="1"/>
</dbReference>
<keyword evidence="3 5" id="KW-0288">FMN</keyword>
<reference evidence="7 8" key="1">
    <citation type="submission" date="2018-06" db="EMBL/GenBank/DDBJ databases">
        <authorList>
            <consortium name="Pathogen Informatics"/>
            <person name="Doyle S."/>
        </authorList>
    </citation>
    <scope>NUCLEOTIDE SEQUENCE [LARGE SCALE GENOMIC DNA]</scope>
    <source>
        <strain evidence="7 8">NCTC10717</strain>
    </source>
</reference>
<evidence type="ECO:0000256" key="2">
    <source>
        <dbReference type="ARBA" id="ARBA00022630"/>
    </source>
</evidence>
<dbReference type="Pfam" id="PF00881">
    <property type="entry name" value="Nitroreductase"/>
    <property type="match status" value="1"/>
</dbReference>
<dbReference type="PANTHER" id="PTHR43425">
    <property type="entry name" value="OXYGEN-INSENSITIVE NADPH NITROREDUCTASE"/>
    <property type="match status" value="1"/>
</dbReference>
<evidence type="ECO:0000313" key="7">
    <source>
        <dbReference type="EMBL" id="SUO98178.1"/>
    </source>
</evidence>
<dbReference type="OrthoDB" id="3181400at2"/>
<protein>
    <submittedName>
        <fullName evidence="7">NADPH-dependent oxidoreductase</fullName>
        <ecNumber evidence="7">1.6.-.-</ecNumber>
    </submittedName>
</protein>
<dbReference type="InterPro" id="IPR016446">
    <property type="entry name" value="Flavin_OxRdtase_Frp"/>
</dbReference>
<evidence type="ECO:0000256" key="5">
    <source>
        <dbReference type="PIRNR" id="PIRNR005426"/>
    </source>
</evidence>
<dbReference type="SUPFAM" id="SSF55469">
    <property type="entry name" value="FMN-dependent nitroreductase-like"/>
    <property type="match status" value="1"/>
</dbReference>
<name>A0A380N0W3_9GAMM</name>
<dbReference type="InterPro" id="IPR029479">
    <property type="entry name" value="Nitroreductase"/>
</dbReference>
<proteinExistence type="inferred from homology"/>
<dbReference type="InterPro" id="IPR000415">
    <property type="entry name" value="Nitroreductase-like"/>
</dbReference>
<evidence type="ECO:0000313" key="8">
    <source>
        <dbReference type="Proteomes" id="UP000254575"/>
    </source>
</evidence>
<evidence type="ECO:0000259" key="6">
    <source>
        <dbReference type="Pfam" id="PF00881"/>
    </source>
</evidence>
<keyword evidence="8" id="KW-1185">Reference proteome</keyword>
<dbReference type="CDD" id="cd02146">
    <property type="entry name" value="NfsA-like"/>
    <property type="match status" value="1"/>
</dbReference>
<sequence>MNTIDLLLSHHSVRQFSGQSIAEETLQRLIAGAQAAPTSHYVQAYSIIGITDPALKQALAAISGQAHALNNARLLVFIADFNRHAELLEDKQHLGSAENLLVAAIDASLAAQNLCIAAESLGIGCCYLGSLRNQVAEIIRLLELPRFTFPLFGIALGYPAADADSEQKPRLPMAEIYHQNRYDSRERARHLADYDAQVQAYYAARARGQKNQQWTTQMRDFFSRPRRQEIADVLQSQGFWQL</sequence>
<dbReference type="RefSeq" id="WP_115219036.1">
    <property type="nucleotide sequence ID" value="NZ_UHIA01000004.1"/>
</dbReference>
<organism evidence="7 8">
    <name type="scientific">Suttonella indologenes</name>
    <dbReference type="NCBI Taxonomy" id="13276"/>
    <lineage>
        <taxon>Bacteria</taxon>
        <taxon>Pseudomonadati</taxon>
        <taxon>Pseudomonadota</taxon>
        <taxon>Gammaproteobacteria</taxon>
        <taxon>Cardiobacteriales</taxon>
        <taxon>Cardiobacteriaceae</taxon>
        <taxon>Suttonella</taxon>
    </lineage>
</organism>
<accession>A0A380N0W3</accession>
<dbReference type="AlphaFoldDB" id="A0A380N0W3"/>
<evidence type="ECO:0000256" key="1">
    <source>
        <dbReference type="ARBA" id="ARBA00008366"/>
    </source>
</evidence>
<dbReference type="EMBL" id="UHIA01000004">
    <property type="protein sequence ID" value="SUO98178.1"/>
    <property type="molecule type" value="Genomic_DNA"/>
</dbReference>
<dbReference type="GO" id="GO:0016491">
    <property type="term" value="F:oxidoreductase activity"/>
    <property type="evidence" value="ECO:0007669"/>
    <property type="project" value="UniProtKB-UniRule"/>
</dbReference>
<keyword evidence="4 5" id="KW-0560">Oxidoreductase</keyword>
<dbReference type="PIRSF" id="PIRSF005426">
    <property type="entry name" value="Frp"/>
    <property type="match status" value="1"/>
</dbReference>
<keyword evidence="2 5" id="KW-0285">Flavoprotein</keyword>
<dbReference type="Proteomes" id="UP000254575">
    <property type="component" value="Unassembled WGS sequence"/>
</dbReference>
<feature type="domain" description="Nitroreductase" evidence="6">
    <location>
        <begin position="9"/>
        <end position="158"/>
    </location>
</feature>
<evidence type="ECO:0000256" key="3">
    <source>
        <dbReference type="ARBA" id="ARBA00022643"/>
    </source>
</evidence>
<keyword evidence="5" id="KW-0521">NADP</keyword>
<dbReference type="Gene3D" id="3.40.109.10">
    <property type="entry name" value="NADH Oxidase"/>
    <property type="match status" value="1"/>
</dbReference>
<dbReference type="EC" id="1.6.-.-" evidence="7"/>
<evidence type="ECO:0000256" key="4">
    <source>
        <dbReference type="ARBA" id="ARBA00023002"/>
    </source>
</evidence>